<dbReference type="EMBL" id="SMOL01000148">
    <property type="protein sequence ID" value="KAB2628299.1"/>
    <property type="molecule type" value="Genomic_DNA"/>
</dbReference>
<dbReference type="InterPro" id="IPR001251">
    <property type="entry name" value="CRAL-TRIO_dom"/>
</dbReference>
<evidence type="ECO:0000313" key="2">
    <source>
        <dbReference type="EMBL" id="KAB2628299.1"/>
    </source>
</evidence>
<name>A0A5N5HJZ3_9ROSA</name>
<keyword evidence="3" id="KW-1185">Reference proteome</keyword>
<organism evidence="2 3">
    <name type="scientific">Pyrus ussuriensis x Pyrus communis</name>
    <dbReference type="NCBI Taxonomy" id="2448454"/>
    <lineage>
        <taxon>Eukaryota</taxon>
        <taxon>Viridiplantae</taxon>
        <taxon>Streptophyta</taxon>
        <taxon>Embryophyta</taxon>
        <taxon>Tracheophyta</taxon>
        <taxon>Spermatophyta</taxon>
        <taxon>Magnoliopsida</taxon>
        <taxon>eudicotyledons</taxon>
        <taxon>Gunneridae</taxon>
        <taxon>Pentapetalae</taxon>
        <taxon>rosids</taxon>
        <taxon>fabids</taxon>
        <taxon>Rosales</taxon>
        <taxon>Rosaceae</taxon>
        <taxon>Amygdaloideae</taxon>
        <taxon>Maleae</taxon>
        <taxon>Pyrus</taxon>
    </lineage>
</organism>
<accession>A0A5N5HJZ3</accession>
<evidence type="ECO:0000313" key="3">
    <source>
        <dbReference type="Proteomes" id="UP000327157"/>
    </source>
</evidence>
<protein>
    <recommendedName>
        <fullName evidence="1">CRAL-TRIO domain-containing protein</fullName>
    </recommendedName>
</protein>
<dbReference type="Pfam" id="PF13716">
    <property type="entry name" value="CRAL_TRIO_2"/>
    <property type="match status" value="1"/>
</dbReference>
<reference evidence="2 3" key="1">
    <citation type="submission" date="2019-09" db="EMBL/GenBank/DDBJ databases">
        <authorList>
            <person name="Ou C."/>
        </authorList>
    </citation>
    <scope>NUCLEOTIDE SEQUENCE [LARGE SCALE GENOMIC DNA]</scope>
    <source>
        <strain evidence="2">S2</strain>
        <tissue evidence="2">Leaf</tissue>
    </source>
</reference>
<proteinExistence type="predicted"/>
<reference evidence="3" key="2">
    <citation type="submission" date="2019-10" db="EMBL/GenBank/DDBJ databases">
        <title>A de novo genome assembly of a pear dwarfing rootstock.</title>
        <authorList>
            <person name="Wang F."/>
            <person name="Wang J."/>
            <person name="Li S."/>
            <person name="Zhang Y."/>
            <person name="Fang M."/>
            <person name="Ma L."/>
            <person name="Zhao Y."/>
            <person name="Jiang S."/>
        </authorList>
    </citation>
    <scope>NUCLEOTIDE SEQUENCE [LARGE SCALE GENOMIC DNA]</scope>
</reference>
<comment type="caution">
    <text evidence="2">The sequence shown here is derived from an EMBL/GenBank/DDBJ whole genome shotgun (WGS) entry which is preliminary data.</text>
</comment>
<dbReference type="PANTHER" id="PTHR48411">
    <property type="entry name" value="OS01G0948300 PROTEIN"/>
    <property type="match status" value="1"/>
</dbReference>
<gene>
    <name evidence="2" type="ORF">D8674_033094</name>
</gene>
<evidence type="ECO:0000259" key="1">
    <source>
        <dbReference type="Pfam" id="PF13716"/>
    </source>
</evidence>
<dbReference type="PANTHER" id="PTHR48411:SF1">
    <property type="entry name" value="OS01G0948300 PROTEIN"/>
    <property type="match status" value="1"/>
</dbReference>
<sequence length="112" mass="13184">MVETFFASLENSFQAKLFLATFGRLPFTGRLHKKLKYVQRLEFLWNQVRRNEVEVPEFVYDYDEELEYPPIMDYGLESDHPRVYEASCFASSTTSSTLDWPAVSMYSMRCIA</sequence>
<feature type="domain" description="CRAL-TRIO" evidence="1">
    <location>
        <begin position="11"/>
        <end position="65"/>
    </location>
</feature>
<dbReference type="OrthoDB" id="365077at2759"/>
<reference evidence="2 3" key="3">
    <citation type="submission" date="2019-11" db="EMBL/GenBank/DDBJ databases">
        <title>A de novo genome assembly of a pear dwarfing rootstock.</title>
        <authorList>
            <person name="Wang F."/>
            <person name="Wang J."/>
            <person name="Li S."/>
            <person name="Zhang Y."/>
            <person name="Fang M."/>
            <person name="Ma L."/>
            <person name="Zhao Y."/>
            <person name="Jiang S."/>
        </authorList>
    </citation>
    <scope>NUCLEOTIDE SEQUENCE [LARGE SCALE GENOMIC DNA]</scope>
    <source>
        <strain evidence="2">S2</strain>
        <tissue evidence="2">Leaf</tissue>
    </source>
</reference>
<dbReference type="Proteomes" id="UP000327157">
    <property type="component" value="Chromosome 8"/>
</dbReference>
<dbReference type="AlphaFoldDB" id="A0A5N5HJZ3"/>